<dbReference type="EMBL" id="AZRV01000006">
    <property type="protein sequence ID" value="RKO63494.1"/>
    <property type="molecule type" value="Genomic_DNA"/>
</dbReference>
<organism evidence="6 7">
    <name type="scientific">Caldibacillus debilis GB1</name>
    <dbReference type="NCBI Taxonomy" id="1339248"/>
    <lineage>
        <taxon>Bacteria</taxon>
        <taxon>Bacillati</taxon>
        <taxon>Bacillota</taxon>
        <taxon>Bacilli</taxon>
        <taxon>Bacillales</taxon>
        <taxon>Bacillaceae</taxon>
        <taxon>Caldibacillus</taxon>
    </lineage>
</organism>
<proteinExistence type="predicted"/>
<gene>
    <name evidence="6" type="ORF">Cdeb_02756</name>
</gene>
<comment type="subcellular location">
    <subcellularLocation>
        <location evidence="1">Membrane</location>
        <topology evidence="1">Multi-pass membrane protein</topology>
    </subcellularLocation>
</comment>
<dbReference type="PANTHER" id="PTHR37306:SF1">
    <property type="entry name" value="COLICIN V PRODUCTION PROTEIN"/>
    <property type="match status" value="1"/>
</dbReference>
<name>A0A420VIJ5_9BACI</name>
<evidence type="ECO:0000256" key="5">
    <source>
        <dbReference type="SAM" id="Phobius"/>
    </source>
</evidence>
<keyword evidence="2 5" id="KW-0812">Transmembrane</keyword>
<keyword evidence="3 5" id="KW-1133">Transmembrane helix</keyword>
<dbReference type="PANTHER" id="PTHR37306">
    <property type="entry name" value="COLICIN V PRODUCTION PROTEIN"/>
    <property type="match status" value="1"/>
</dbReference>
<dbReference type="InterPro" id="IPR003825">
    <property type="entry name" value="Colicin-V_CvpA"/>
</dbReference>
<protein>
    <submittedName>
        <fullName evidence="6">Putative membrane protein, required for colicin V production</fullName>
    </submittedName>
</protein>
<dbReference type="GO" id="GO:0016020">
    <property type="term" value="C:membrane"/>
    <property type="evidence" value="ECO:0007669"/>
    <property type="project" value="UniProtKB-SubCell"/>
</dbReference>
<feature type="transmembrane region" description="Helical" evidence="5">
    <location>
        <begin position="21"/>
        <end position="43"/>
    </location>
</feature>
<evidence type="ECO:0000313" key="7">
    <source>
        <dbReference type="Proteomes" id="UP000286235"/>
    </source>
</evidence>
<evidence type="ECO:0000256" key="4">
    <source>
        <dbReference type="ARBA" id="ARBA00023136"/>
    </source>
</evidence>
<feature type="transmembrane region" description="Helical" evidence="5">
    <location>
        <begin position="117"/>
        <end position="138"/>
    </location>
</feature>
<accession>A0A420VIJ5</accession>
<evidence type="ECO:0000256" key="2">
    <source>
        <dbReference type="ARBA" id="ARBA00022692"/>
    </source>
</evidence>
<dbReference type="Proteomes" id="UP000286235">
    <property type="component" value="Unassembled WGS sequence"/>
</dbReference>
<dbReference type="AlphaFoldDB" id="A0A420VIJ5"/>
<dbReference type="GO" id="GO:0009403">
    <property type="term" value="P:toxin biosynthetic process"/>
    <property type="evidence" value="ECO:0007669"/>
    <property type="project" value="InterPro"/>
</dbReference>
<keyword evidence="7" id="KW-1185">Reference proteome</keyword>
<evidence type="ECO:0000313" key="6">
    <source>
        <dbReference type="EMBL" id="RKO63494.1"/>
    </source>
</evidence>
<reference evidence="6 7" key="1">
    <citation type="submission" date="2013-12" db="EMBL/GenBank/DDBJ databases">
        <title>Genome and proteome characterization of Caldibacillus debilis GB1 derived from a cellulolytic aero-tolerant co-culture.</title>
        <authorList>
            <person name="Wushke S.T."/>
            <person name="Zhang X."/>
            <person name="Fristensky B."/>
            <person name="Wilkins J.A."/>
            <person name="Levin D.B."/>
            <person name="Sparling R."/>
        </authorList>
    </citation>
    <scope>NUCLEOTIDE SEQUENCE [LARGE SCALE GENOMIC DNA]</scope>
    <source>
        <strain evidence="6 7">GB1</strain>
    </source>
</reference>
<keyword evidence="4 5" id="KW-0472">Membrane</keyword>
<evidence type="ECO:0000256" key="1">
    <source>
        <dbReference type="ARBA" id="ARBA00004141"/>
    </source>
</evidence>
<dbReference type="RefSeq" id="WP_120666239.1">
    <property type="nucleotide sequence ID" value="NZ_AZRV01000006.1"/>
</dbReference>
<feature type="transmembrane region" description="Helical" evidence="5">
    <location>
        <begin position="82"/>
        <end position="105"/>
    </location>
</feature>
<evidence type="ECO:0000256" key="3">
    <source>
        <dbReference type="ARBA" id="ARBA00022989"/>
    </source>
</evidence>
<dbReference type="Pfam" id="PF02674">
    <property type="entry name" value="Colicin_V"/>
    <property type="match status" value="1"/>
</dbReference>
<comment type="caution">
    <text evidence="6">The sequence shown here is derived from an EMBL/GenBank/DDBJ whole genome shotgun (WGS) entry which is preliminary data.</text>
</comment>
<sequence length="180" mass="19879">MLSAIIWILFIIGFLVGLKRGLILQLIHLTGFLIAFLAAANYYKEFAETVKLWIPYPSMDGNEALQAILSASNAEAAYYNAIAFFIIFFAVKILLQIVGSMLDFLARIPVISQLNRLGGGILGFLEVYLVTFVLLYVASLVPVEQLQSALDQSAVAKFIIGHTPFLTKQVSDFFLGAIIR</sequence>